<keyword evidence="3" id="KW-1185">Reference proteome</keyword>
<dbReference type="EMBL" id="CALNXI010002402">
    <property type="protein sequence ID" value="CAH3187254.1"/>
    <property type="molecule type" value="Genomic_DNA"/>
</dbReference>
<evidence type="ECO:0000313" key="3">
    <source>
        <dbReference type="Proteomes" id="UP001159427"/>
    </source>
</evidence>
<evidence type="ECO:0000313" key="2">
    <source>
        <dbReference type="EMBL" id="CAH3187254.1"/>
    </source>
</evidence>
<name>A0ABN8S6X7_9CNID</name>
<dbReference type="Proteomes" id="UP001159427">
    <property type="component" value="Unassembled WGS sequence"/>
</dbReference>
<protein>
    <recommendedName>
        <fullName evidence="1">ZU5 domain-containing protein</fullName>
    </recommendedName>
</protein>
<feature type="non-terminal residue" evidence="2">
    <location>
        <position position="1"/>
    </location>
</feature>
<organism evidence="2 3">
    <name type="scientific">Porites evermanni</name>
    <dbReference type="NCBI Taxonomy" id="104178"/>
    <lineage>
        <taxon>Eukaryota</taxon>
        <taxon>Metazoa</taxon>
        <taxon>Cnidaria</taxon>
        <taxon>Anthozoa</taxon>
        <taxon>Hexacorallia</taxon>
        <taxon>Scleractinia</taxon>
        <taxon>Fungiina</taxon>
        <taxon>Poritidae</taxon>
        <taxon>Porites</taxon>
    </lineage>
</organism>
<comment type="caution">
    <text evidence="2">The sequence shown here is derived from an EMBL/GenBank/DDBJ whole genome shotgun (WGS) entry which is preliminary data.</text>
</comment>
<dbReference type="InterPro" id="IPR000906">
    <property type="entry name" value="ZU5_dom"/>
</dbReference>
<reference evidence="2 3" key="1">
    <citation type="submission" date="2022-05" db="EMBL/GenBank/DDBJ databases">
        <authorList>
            <consortium name="Genoscope - CEA"/>
            <person name="William W."/>
        </authorList>
    </citation>
    <scope>NUCLEOTIDE SEQUENCE [LARGE SCALE GENOMIC DNA]</scope>
</reference>
<dbReference type="Pfam" id="PF00791">
    <property type="entry name" value="ZU5"/>
    <property type="match status" value="1"/>
</dbReference>
<accession>A0ABN8S6X7</accession>
<proteinExistence type="predicted"/>
<dbReference type="Gene3D" id="2.60.220.30">
    <property type="match status" value="1"/>
</dbReference>
<evidence type="ECO:0000259" key="1">
    <source>
        <dbReference type="Pfam" id="PF00791"/>
    </source>
</evidence>
<feature type="domain" description="ZU5" evidence="1">
    <location>
        <begin position="2"/>
        <end position="78"/>
    </location>
</feature>
<sequence length="828" mass="95076">SGILTSESGLIDGKEVKLVSPPEAVDNPVFVTMTLEDPSNFCGLLSQKDLEDDVVVVAPIVNLQPNGCSFKKPVRVTLGTTLDIKHFKGENVVILHGTEERDGKIIWQDITQNAEIDETSGEVNIEIQHFSIIVILYRRTVIRSKDLVYRLNMLAFYYILSVLFKKSDLSSTHNELALLFVSKEVFHEQFYKEDETSALVQLKEEGFTELHVSSFDEEKRIYFKENLRVDIHLGEDYQLADSQEGSTCFNVHSDVWWGAGEVVRLPLECTKDVRSLCGKITVKGDYGHTSEWHFSEKDLRSYVRRLLDVNGAIFNLIPIAISLEVPEGSVNRIIRYWKDEDGQLDIILEQCINTNNLIDDLNAFRKHLESLEEAYKVTYRGQMHIRHLREVATKISDSDSRTVGNLFISVLKDCCIEIESSVEGVKRAASSANHVEYLINHFVENHRTIHVPENIARKYRELYSSLEKTSTSAFMDIVSYLIQNIKEIFVDCERVVPQNGLWGLSHEKLNNFLTNVRAAERTNKVEELVYQECKLLEELCRKNHDKQATGKIKKWGEELKIPKMLKVLKRKQFFQHRRRDVRLYVRLKQFSRRLRDMLLPPHKNVDEFFMRDFSNVLLSLIDFSKFDPLKLVRFELTDFSHTPLSCSRENVVYDKHTNTFSQRISFRNESKGKLQLHANALVNMDGQICKKGAFQSLITLNPCGKEAFDSEMNHFKEIAVMKTEDKDSKKIRIVLCAMQKEKLFEALASLKRGLSDDVIDMSQSEVSQCHLAMCSTDAMQESERTVRLRLLYEWGSQAVALDSKDFVTFADYSAGGACMPEVKLVGKS</sequence>
<gene>
    <name evidence="2" type="ORF">PEVE_00017524</name>
</gene>